<feature type="transmembrane region" description="Helical" evidence="1">
    <location>
        <begin position="12"/>
        <end position="36"/>
    </location>
</feature>
<evidence type="ECO:0000259" key="2">
    <source>
        <dbReference type="Pfam" id="PF03703"/>
    </source>
</evidence>
<keyword evidence="1" id="KW-0472">Membrane</keyword>
<keyword evidence="4" id="KW-1185">Reference proteome</keyword>
<dbReference type="InterPro" id="IPR005182">
    <property type="entry name" value="YdbS-like_PH"/>
</dbReference>
<dbReference type="Pfam" id="PF03703">
    <property type="entry name" value="bPH_2"/>
    <property type="match status" value="3"/>
</dbReference>
<name>A0ABT9ZVH7_9BACI</name>
<gene>
    <name evidence="3" type="ORF">J2S74_002620</name>
</gene>
<feature type="transmembrane region" description="Helical" evidence="1">
    <location>
        <begin position="42"/>
        <end position="62"/>
    </location>
</feature>
<comment type="caution">
    <text evidence="3">The sequence shown here is derived from an EMBL/GenBank/DDBJ whole genome shotgun (WGS) entry which is preliminary data.</text>
</comment>
<dbReference type="Proteomes" id="UP001230005">
    <property type="component" value="Unassembled WGS sequence"/>
</dbReference>
<evidence type="ECO:0000313" key="4">
    <source>
        <dbReference type="Proteomes" id="UP001230005"/>
    </source>
</evidence>
<feature type="domain" description="YdbS-like PH" evidence="2">
    <location>
        <begin position="64"/>
        <end position="140"/>
    </location>
</feature>
<accession>A0ABT9ZVH7</accession>
<evidence type="ECO:0000256" key="1">
    <source>
        <dbReference type="SAM" id="Phobius"/>
    </source>
</evidence>
<dbReference type="InterPro" id="IPR014529">
    <property type="entry name" value="UCP026631"/>
</dbReference>
<dbReference type="PANTHER" id="PTHR34473">
    <property type="entry name" value="UPF0699 TRANSMEMBRANE PROTEIN YDBS"/>
    <property type="match status" value="1"/>
</dbReference>
<feature type="domain" description="YdbS-like PH" evidence="2">
    <location>
        <begin position="264"/>
        <end position="338"/>
    </location>
</feature>
<keyword evidence="1" id="KW-1133">Transmembrane helix</keyword>
<proteinExistence type="predicted"/>
<keyword evidence="1" id="KW-0812">Transmembrane</keyword>
<sequence length="496" mass="56471">MSDWKRQHSAAIFIGFLSSIKEMLFTMLAVLIFGQSSQFGGGWFYTIFFALILVFSLANGIIKWATFKYKLQENELQIKHGLIFRKSRYIRKERIQSIDINAKLLQRLFGLVELRIETAGGGAEPEFRLIALRREEANLIKTELLKRQAIDIEGSIDESAEDLKDIPASDEKFTDFTWELSKQRLVIAAITSSGIGIAATFVAAITSQVQQFIPEAMYERVIGWVIHSSVLLIGFWIVFILLIGWIISLISTLLKYGMFKIDKRDDEIHISRGVIEQRQLTLSAKRITAVRLVQNIIRQPFGFVSVYVESAGGGRKDEDLSTILIPICKKGEVNQLLKEVLPDFVVEKAYEPLPAKSVRRYIIRLIIPSVFVATLLVYFFNWGWITIIIPLLAGAYGYWQYSSAGIGIDGNNLLLKSRAISLTEVILPRKRIQAMKSTQSLFQRLDDLCTIHVSIITSIVGKTFSLRHISKDQRDHQFSWYSYEEEKENIKGESKG</sequence>
<dbReference type="PIRSF" id="PIRSF026631">
    <property type="entry name" value="UCP026631"/>
    <property type="match status" value="1"/>
</dbReference>
<dbReference type="PANTHER" id="PTHR34473:SF2">
    <property type="entry name" value="UPF0699 TRANSMEMBRANE PROTEIN YDBT"/>
    <property type="match status" value="1"/>
</dbReference>
<feature type="transmembrane region" description="Helical" evidence="1">
    <location>
        <begin position="361"/>
        <end position="381"/>
    </location>
</feature>
<feature type="transmembrane region" description="Helical" evidence="1">
    <location>
        <begin position="225"/>
        <end position="254"/>
    </location>
</feature>
<dbReference type="EMBL" id="JAUSUG010000009">
    <property type="protein sequence ID" value="MDQ0255238.1"/>
    <property type="molecule type" value="Genomic_DNA"/>
</dbReference>
<organism evidence="3 4">
    <name type="scientific">Evansella vedderi</name>
    <dbReference type="NCBI Taxonomy" id="38282"/>
    <lineage>
        <taxon>Bacteria</taxon>
        <taxon>Bacillati</taxon>
        <taxon>Bacillota</taxon>
        <taxon>Bacilli</taxon>
        <taxon>Bacillales</taxon>
        <taxon>Bacillaceae</taxon>
        <taxon>Evansella</taxon>
    </lineage>
</organism>
<reference evidence="3 4" key="1">
    <citation type="submission" date="2023-07" db="EMBL/GenBank/DDBJ databases">
        <title>Genomic Encyclopedia of Type Strains, Phase IV (KMG-IV): sequencing the most valuable type-strain genomes for metagenomic binning, comparative biology and taxonomic classification.</title>
        <authorList>
            <person name="Goeker M."/>
        </authorList>
    </citation>
    <scope>NUCLEOTIDE SEQUENCE [LARGE SCALE GENOMIC DNA]</scope>
    <source>
        <strain evidence="3 4">DSM 9768</strain>
    </source>
</reference>
<feature type="domain" description="YdbS-like PH" evidence="2">
    <location>
        <begin position="402"/>
        <end position="470"/>
    </location>
</feature>
<feature type="transmembrane region" description="Helical" evidence="1">
    <location>
        <begin position="185"/>
        <end position="205"/>
    </location>
</feature>
<protein>
    <submittedName>
        <fullName evidence="3">Membrane protein</fullName>
    </submittedName>
</protein>
<evidence type="ECO:0000313" key="3">
    <source>
        <dbReference type="EMBL" id="MDQ0255238.1"/>
    </source>
</evidence>
<dbReference type="RefSeq" id="WP_307326180.1">
    <property type="nucleotide sequence ID" value="NZ_JAUSUG010000009.1"/>
</dbReference>